<dbReference type="STRING" id="31246.A0A183PDF5"/>
<dbReference type="GO" id="GO:0006412">
    <property type="term" value="P:translation"/>
    <property type="evidence" value="ECO:0007669"/>
    <property type="project" value="InterPro"/>
</dbReference>
<dbReference type="SMART" id="SM01397">
    <property type="entry name" value="Ribosomal_S3Ae"/>
    <property type="match status" value="1"/>
</dbReference>
<dbReference type="GO" id="GO:0003735">
    <property type="term" value="F:structural constituent of ribosome"/>
    <property type="evidence" value="ECO:0007669"/>
    <property type="project" value="InterPro"/>
</dbReference>
<feature type="region of interest" description="Disordered" evidence="4">
    <location>
        <begin position="200"/>
        <end position="222"/>
    </location>
</feature>
<dbReference type="InterPro" id="IPR001593">
    <property type="entry name" value="Ribosomal_eS1"/>
</dbReference>
<keyword evidence="3" id="KW-0687">Ribonucleoprotein</keyword>
<dbReference type="AlphaFoldDB" id="A0A183PDF5"/>
<dbReference type="Pfam" id="PF01015">
    <property type="entry name" value="Ribosomal_S3Ae"/>
    <property type="match status" value="1"/>
</dbReference>
<protein>
    <submittedName>
        <fullName evidence="5">Uncharacterized protein</fullName>
    </submittedName>
</protein>
<keyword evidence="2" id="KW-0689">Ribosomal protein</keyword>
<sequence>MFSKRTCARTLVTRTQGTRIASEALKGRVVTLSLGDLSEKNEEFFRKFKLQVEDVQGRHCLTNFHGLELTRDKLCSVVVKWRSTIEAHVDVKTTDGYLLRFFIITFTPSVPRSERLHSYAQSTRIKRIRARLVDIIQQEVSTCDLKEVDARKAASWIYPLSETFIRKVKVLKKPKADRKSNCVFVHFLVARLMELHGESKSAAPGETVSRPDHYEPPKVDSV</sequence>
<dbReference type="Proteomes" id="UP000269396">
    <property type="component" value="Unassembled WGS sequence"/>
</dbReference>
<proteinExistence type="predicted"/>
<dbReference type="PANTHER" id="PTHR11830">
    <property type="entry name" value="40S RIBOSOMAL PROTEIN S3A"/>
    <property type="match status" value="1"/>
</dbReference>
<evidence type="ECO:0000256" key="4">
    <source>
        <dbReference type="SAM" id="MobiDB-lite"/>
    </source>
</evidence>
<evidence type="ECO:0000313" key="6">
    <source>
        <dbReference type="Proteomes" id="UP000269396"/>
    </source>
</evidence>
<dbReference type="GO" id="GO:0005840">
    <property type="term" value="C:ribosome"/>
    <property type="evidence" value="ECO:0007669"/>
    <property type="project" value="UniProtKB-KW"/>
</dbReference>
<evidence type="ECO:0000256" key="1">
    <source>
        <dbReference type="ARBA" id="ARBA00022490"/>
    </source>
</evidence>
<organism evidence="5 6">
    <name type="scientific">Schistosoma mattheei</name>
    <dbReference type="NCBI Taxonomy" id="31246"/>
    <lineage>
        <taxon>Eukaryota</taxon>
        <taxon>Metazoa</taxon>
        <taxon>Spiralia</taxon>
        <taxon>Lophotrochozoa</taxon>
        <taxon>Platyhelminthes</taxon>
        <taxon>Trematoda</taxon>
        <taxon>Digenea</taxon>
        <taxon>Strigeidida</taxon>
        <taxon>Schistosomatoidea</taxon>
        <taxon>Schistosomatidae</taxon>
        <taxon>Schistosoma</taxon>
    </lineage>
</organism>
<dbReference type="EMBL" id="UZAL01032397">
    <property type="protein sequence ID" value="VDP60805.1"/>
    <property type="molecule type" value="Genomic_DNA"/>
</dbReference>
<evidence type="ECO:0000313" key="5">
    <source>
        <dbReference type="EMBL" id="VDP60805.1"/>
    </source>
</evidence>
<evidence type="ECO:0000256" key="3">
    <source>
        <dbReference type="ARBA" id="ARBA00023274"/>
    </source>
</evidence>
<gene>
    <name evidence="5" type="ORF">SMTD_LOCUS12391</name>
</gene>
<dbReference type="GO" id="GO:1990904">
    <property type="term" value="C:ribonucleoprotein complex"/>
    <property type="evidence" value="ECO:0007669"/>
    <property type="project" value="UniProtKB-KW"/>
</dbReference>
<keyword evidence="1" id="KW-0963">Cytoplasm</keyword>
<reference evidence="5 6" key="1">
    <citation type="submission" date="2018-11" db="EMBL/GenBank/DDBJ databases">
        <authorList>
            <consortium name="Pathogen Informatics"/>
        </authorList>
    </citation>
    <scope>NUCLEOTIDE SEQUENCE [LARGE SCALE GENOMIC DNA]</scope>
    <source>
        <strain>Denwood</strain>
        <strain evidence="6">Zambia</strain>
    </source>
</reference>
<accession>A0A183PDF5</accession>
<feature type="compositionally biased region" description="Basic and acidic residues" evidence="4">
    <location>
        <begin position="209"/>
        <end position="222"/>
    </location>
</feature>
<evidence type="ECO:0000256" key="2">
    <source>
        <dbReference type="ARBA" id="ARBA00022980"/>
    </source>
</evidence>
<keyword evidence="6" id="KW-1185">Reference proteome</keyword>
<name>A0A183PDF5_9TREM</name>